<feature type="region of interest" description="Disordered" evidence="1">
    <location>
        <begin position="156"/>
        <end position="214"/>
    </location>
</feature>
<name>A0A6J4T907_9ACTN</name>
<dbReference type="Pfam" id="PF07883">
    <property type="entry name" value="Cupin_2"/>
    <property type="match status" value="1"/>
</dbReference>
<dbReference type="PANTHER" id="PTHR36440">
    <property type="entry name" value="PUTATIVE (AFU_ORTHOLOGUE AFUA_8G07350)-RELATED"/>
    <property type="match status" value="1"/>
</dbReference>
<dbReference type="Gene3D" id="2.60.120.10">
    <property type="entry name" value="Jelly Rolls"/>
    <property type="match status" value="1"/>
</dbReference>
<proteinExistence type="predicted"/>
<evidence type="ECO:0000259" key="2">
    <source>
        <dbReference type="Pfam" id="PF07883"/>
    </source>
</evidence>
<dbReference type="SUPFAM" id="SSF51182">
    <property type="entry name" value="RmlC-like cupins"/>
    <property type="match status" value="1"/>
</dbReference>
<accession>A0A6J4T907</accession>
<organism evidence="3">
    <name type="scientific">uncultured Rubrobacteraceae bacterium</name>
    <dbReference type="NCBI Taxonomy" id="349277"/>
    <lineage>
        <taxon>Bacteria</taxon>
        <taxon>Bacillati</taxon>
        <taxon>Actinomycetota</taxon>
        <taxon>Rubrobacteria</taxon>
        <taxon>Rubrobacterales</taxon>
        <taxon>Rubrobacteraceae</taxon>
        <taxon>environmental samples</taxon>
    </lineage>
</organism>
<sequence length="214" mass="22863">MLRTKITRLRDAPPRGERYAAEGTVLRDDGRTSDEGEDRMDTELGAYKLDPQQGEALWFFGGLATFKASSEQTGGRFSITEQTYPGGMATPLHVQPEDDETFYVLEGDLTFYLEDGQPLAASAGSFVHLPAGTAHAYRVDSQTARLLNITTTAARGLLPRGGRSGAGANPPPAGPAGHGQGYGRGGRARGRDPGPPTRRPGLGPVRTRLIHHTP</sequence>
<dbReference type="EMBL" id="CADCVK010000503">
    <property type="protein sequence ID" value="CAA9517301.1"/>
    <property type="molecule type" value="Genomic_DNA"/>
</dbReference>
<dbReference type="InterPro" id="IPR013096">
    <property type="entry name" value="Cupin_2"/>
</dbReference>
<feature type="domain" description="Cupin type-2" evidence="2">
    <location>
        <begin position="84"/>
        <end position="149"/>
    </location>
</feature>
<dbReference type="InterPro" id="IPR011051">
    <property type="entry name" value="RmlC_Cupin_sf"/>
</dbReference>
<protein>
    <recommendedName>
        <fullName evidence="2">Cupin type-2 domain-containing protein</fullName>
    </recommendedName>
</protein>
<evidence type="ECO:0000256" key="1">
    <source>
        <dbReference type="SAM" id="MobiDB-lite"/>
    </source>
</evidence>
<feature type="compositionally biased region" description="Gly residues" evidence="1">
    <location>
        <begin position="176"/>
        <end position="185"/>
    </location>
</feature>
<dbReference type="InterPro" id="IPR053146">
    <property type="entry name" value="QDO-like"/>
</dbReference>
<reference evidence="3" key="1">
    <citation type="submission" date="2020-02" db="EMBL/GenBank/DDBJ databases">
        <authorList>
            <person name="Meier V. D."/>
        </authorList>
    </citation>
    <scope>NUCLEOTIDE SEQUENCE</scope>
    <source>
        <strain evidence="3">AVDCRST_MAG12</strain>
    </source>
</reference>
<gene>
    <name evidence="3" type="ORF">AVDCRST_MAG12-3556</name>
</gene>
<dbReference type="AlphaFoldDB" id="A0A6J4T907"/>
<dbReference type="PANTHER" id="PTHR36440:SF1">
    <property type="entry name" value="PUTATIVE (AFU_ORTHOLOGUE AFUA_8G07350)-RELATED"/>
    <property type="match status" value="1"/>
</dbReference>
<dbReference type="InterPro" id="IPR014710">
    <property type="entry name" value="RmlC-like_jellyroll"/>
</dbReference>
<evidence type="ECO:0000313" key="3">
    <source>
        <dbReference type="EMBL" id="CAA9517301.1"/>
    </source>
</evidence>